<gene>
    <name evidence="3" type="ORF">F8B77_16840</name>
</gene>
<evidence type="ECO:0000313" key="4">
    <source>
        <dbReference type="Proteomes" id="UP000434870"/>
    </source>
</evidence>
<keyword evidence="1" id="KW-0812">Transmembrane</keyword>
<dbReference type="AlphaFoldDB" id="A0A6N6RNV4"/>
<dbReference type="Proteomes" id="UP000434870">
    <property type="component" value="Unassembled WGS sequence"/>
</dbReference>
<dbReference type="Pfam" id="PF03703">
    <property type="entry name" value="bPH_2"/>
    <property type="match status" value="1"/>
</dbReference>
<keyword evidence="1" id="KW-0472">Membrane</keyword>
<proteinExistence type="predicted"/>
<dbReference type="EMBL" id="WBVP01000035">
    <property type="protein sequence ID" value="KAB2823133.1"/>
    <property type="molecule type" value="Genomic_DNA"/>
</dbReference>
<feature type="transmembrane region" description="Helical" evidence="1">
    <location>
        <begin position="12"/>
        <end position="33"/>
    </location>
</feature>
<evidence type="ECO:0000313" key="3">
    <source>
        <dbReference type="EMBL" id="KAB2823133.1"/>
    </source>
</evidence>
<evidence type="ECO:0000259" key="2">
    <source>
        <dbReference type="Pfam" id="PF03703"/>
    </source>
</evidence>
<protein>
    <submittedName>
        <fullName evidence="3">PH domain-containing protein</fullName>
    </submittedName>
</protein>
<accession>A0A6N6RNV4</accession>
<feature type="domain" description="YdbS-like PH" evidence="2">
    <location>
        <begin position="74"/>
        <end position="135"/>
    </location>
</feature>
<organism evidence="3 4">
    <name type="scientific">Aliivibrio finisterrensis</name>
    <dbReference type="NCBI Taxonomy" id="511998"/>
    <lineage>
        <taxon>Bacteria</taxon>
        <taxon>Pseudomonadati</taxon>
        <taxon>Pseudomonadota</taxon>
        <taxon>Gammaproteobacteria</taxon>
        <taxon>Vibrionales</taxon>
        <taxon>Vibrionaceae</taxon>
        <taxon>Aliivibrio</taxon>
    </lineage>
</organism>
<evidence type="ECO:0000256" key="1">
    <source>
        <dbReference type="SAM" id="Phobius"/>
    </source>
</evidence>
<dbReference type="InterPro" id="IPR005182">
    <property type="entry name" value="YdbS-like_PH"/>
</dbReference>
<reference evidence="3 4" key="1">
    <citation type="submission" date="2019-09" db="EMBL/GenBank/DDBJ databases">
        <title>Genome of Aliivibrio finisterrensis LMG 23869 (type strain).</title>
        <authorList>
            <person name="Bowman J.P."/>
        </authorList>
    </citation>
    <scope>NUCLEOTIDE SEQUENCE [LARGE SCALE GENOMIC DNA]</scope>
    <source>
        <strain evidence="3 4">LMG 23869</strain>
    </source>
</reference>
<keyword evidence="1" id="KW-1133">Transmembrane helix</keyword>
<sequence>MRKLKTSHKLRAFEALIETISKLLAIYFVYLAFNWLVGTLLGKNLAEDTLLSLLLLPALYVLRDANHIADPLTVRVTLFPDKISVIRGISPRVNDTLEYQNVENIEVITPILGWLCGYATVRLYSPGGYVEIPYVYRAEKIVSIVERLKKKHI</sequence>
<comment type="caution">
    <text evidence="3">The sequence shown here is derived from an EMBL/GenBank/DDBJ whole genome shotgun (WGS) entry which is preliminary data.</text>
</comment>
<dbReference type="RefSeq" id="WP_151656805.1">
    <property type="nucleotide sequence ID" value="NZ_WBVP01000035.1"/>
</dbReference>
<name>A0A6N6RNV4_9GAMM</name>